<sequence>MAQAQKNGSKVATHSWLRQNTAGTVDGVGDGAACGVFEEYVVEAIDSATSSICSDVVTEARDDLRAAMEFGEYGLFALKKGGRGEWGGFDGKYGRSRVAPAKGEVDGTGASSTDSGASHPIHLECFSY</sequence>
<evidence type="ECO:0000313" key="2">
    <source>
        <dbReference type="Proteomes" id="UP000775213"/>
    </source>
</evidence>
<dbReference type="Proteomes" id="UP000775213">
    <property type="component" value="Unassembled WGS sequence"/>
</dbReference>
<keyword evidence="2" id="KW-1185">Reference proteome</keyword>
<dbReference type="AlphaFoldDB" id="A0AAV7HEU9"/>
<accession>A0AAV7HEU9</accession>
<dbReference type="EMBL" id="JAGFBR010000005">
    <property type="protein sequence ID" value="KAH0466603.1"/>
    <property type="molecule type" value="Genomic_DNA"/>
</dbReference>
<name>A0AAV7HEU9_DENCH</name>
<organism evidence="1 2">
    <name type="scientific">Dendrobium chrysotoxum</name>
    <name type="common">Orchid</name>
    <dbReference type="NCBI Taxonomy" id="161865"/>
    <lineage>
        <taxon>Eukaryota</taxon>
        <taxon>Viridiplantae</taxon>
        <taxon>Streptophyta</taxon>
        <taxon>Embryophyta</taxon>
        <taxon>Tracheophyta</taxon>
        <taxon>Spermatophyta</taxon>
        <taxon>Magnoliopsida</taxon>
        <taxon>Liliopsida</taxon>
        <taxon>Asparagales</taxon>
        <taxon>Orchidaceae</taxon>
        <taxon>Epidendroideae</taxon>
        <taxon>Malaxideae</taxon>
        <taxon>Dendrobiinae</taxon>
        <taxon>Dendrobium</taxon>
    </lineage>
</organism>
<comment type="caution">
    <text evidence="1">The sequence shown here is derived from an EMBL/GenBank/DDBJ whole genome shotgun (WGS) entry which is preliminary data.</text>
</comment>
<proteinExistence type="predicted"/>
<protein>
    <submittedName>
        <fullName evidence="1">Uncharacterized protein</fullName>
    </submittedName>
</protein>
<gene>
    <name evidence="1" type="ORF">IEQ34_003841</name>
</gene>
<reference evidence="1 2" key="1">
    <citation type="journal article" date="2021" name="Hortic Res">
        <title>Chromosome-scale assembly of the Dendrobium chrysotoxum genome enhances the understanding of orchid evolution.</title>
        <authorList>
            <person name="Zhang Y."/>
            <person name="Zhang G.Q."/>
            <person name="Zhang D."/>
            <person name="Liu X.D."/>
            <person name="Xu X.Y."/>
            <person name="Sun W.H."/>
            <person name="Yu X."/>
            <person name="Zhu X."/>
            <person name="Wang Z.W."/>
            <person name="Zhao X."/>
            <person name="Zhong W.Y."/>
            <person name="Chen H."/>
            <person name="Yin W.L."/>
            <person name="Huang T."/>
            <person name="Niu S.C."/>
            <person name="Liu Z.J."/>
        </authorList>
    </citation>
    <scope>NUCLEOTIDE SEQUENCE [LARGE SCALE GENOMIC DNA]</scope>
    <source>
        <strain evidence="1">Lindl</strain>
    </source>
</reference>
<evidence type="ECO:0000313" key="1">
    <source>
        <dbReference type="EMBL" id="KAH0466603.1"/>
    </source>
</evidence>